<dbReference type="Pfam" id="PF12635">
    <property type="entry name" value="DUF3780"/>
    <property type="match status" value="1"/>
</dbReference>
<comment type="caution">
    <text evidence="3">The sequence shown here is derived from an EMBL/GenBank/DDBJ whole genome shotgun (WGS) entry which is preliminary data.</text>
</comment>
<feature type="compositionally biased region" description="Polar residues" evidence="1">
    <location>
        <begin position="188"/>
        <end position="211"/>
    </location>
</feature>
<dbReference type="EMBL" id="JAKNBA010000005">
    <property type="protein sequence ID" value="MDE1241479.1"/>
    <property type="molecule type" value="Genomic_DNA"/>
</dbReference>
<evidence type="ECO:0000259" key="2">
    <source>
        <dbReference type="Pfam" id="PF14267"/>
    </source>
</evidence>
<gene>
    <name evidence="3" type="ORF">L9W94_04805</name>
</gene>
<proteinExistence type="predicted"/>
<dbReference type="InterPro" id="IPR025579">
    <property type="entry name" value="DUF4357"/>
</dbReference>
<sequence>MSKVTAKQNAPKYSTLGFGVPASSDPHHFKVLIPKANSGKVEISEHLGMQAQSEELSVIERVVLDRPCWSAIRAEVQRAFNARLKSYDLKPSSWKVGENVVDRLLGKELCVLAWAVEGMDIENISVAVRNWLALRPEERWWLFGMTAIITGHKDDRDVGWRVALRHALGDIVQTELPEKDRQVRELSPSYSLVQGDSEDNLQPSNESSQKPAESLAELPTSNVNPVGQDEKTPLPVTEPEEESSAAEDVLFLFEAKKAKAGGHPIGDMSKPEFVVGKGSTANIAVAKSLRSAIRELRQKLLDEGVLVEDGEVYSFTCEYTFKSPSLAACVIAGNPRSGMDAWRDLKGRSLKELGYGKKTK</sequence>
<feature type="domain" description="DUF4357" evidence="2">
    <location>
        <begin position="297"/>
        <end position="350"/>
    </location>
</feature>
<feature type="region of interest" description="Disordered" evidence="1">
    <location>
        <begin position="179"/>
        <end position="242"/>
    </location>
</feature>
<dbReference type="InterPro" id="IPR024220">
    <property type="entry name" value="DUF3780"/>
</dbReference>
<dbReference type="NCBIfam" id="NF042961">
    <property type="entry name" value="DUF3780_antiphage"/>
    <property type="match status" value="1"/>
</dbReference>
<evidence type="ECO:0000256" key="1">
    <source>
        <dbReference type="SAM" id="MobiDB-lite"/>
    </source>
</evidence>
<name>A0A9X4ESF9_9VIBR</name>
<dbReference type="AlphaFoldDB" id="A0A9X4ESF9"/>
<reference evidence="3" key="1">
    <citation type="submission" date="2022-02" db="EMBL/GenBank/DDBJ databases">
        <title>Emergence and expansion in Europe of a Vibrio aestuarianus clonal complex pathogenic for oysters.</title>
        <authorList>
            <person name="Mesnil A."/>
            <person name="Travers M.-A."/>
        </authorList>
    </citation>
    <scope>NUCLEOTIDE SEQUENCE</scope>
    <source>
        <strain evidence="3">19_064_11T1</strain>
    </source>
</reference>
<evidence type="ECO:0000313" key="3">
    <source>
        <dbReference type="EMBL" id="MDE1241479.1"/>
    </source>
</evidence>
<evidence type="ECO:0000313" key="4">
    <source>
        <dbReference type="Proteomes" id="UP001140979"/>
    </source>
</evidence>
<dbReference type="Proteomes" id="UP001140979">
    <property type="component" value="Unassembled WGS sequence"/>
</dbReference>
<organism evidence="3 4">
    <name type="scientific">Vibrio aestuarianus</name>
    <dbReference type="NCBI Taxonomy" id="28171"/>
    <lineage>
        <taxon>Bacteria</taxon>
        <taxon>Pseudomonadati</taxon>
        <taxon>Pseudomonadota</taxon>
        <taxon>Gammaproteobacteria</taxon>
        <taxon>Vibrionales</taxon>
        <taxon>Vibrionaceae</taxon>
        <taxon>Vibrio</taxon>
    </lineage>
</organism>
<dbReference type="RefSeq" id="WP_274682769.1">
    <property type="nucleotide sequence ID" value="NZ_JAKNBA010000005.1"/>
</dbReference>
<accession>A0A9X4ESF9</accession>
<dbReference type="Pfam" id="PF14267">
    <property type="entry name" value="DUF4357"/>
    <property type="match status" value="1"/>
</dbReference>
<protein>
    <submittedName>
        <fullName evidence="3">DUF3780 and DUF4357 domain-containing protein</fullName>
    </submittedName>
</protein>